<feature type="compositionally biased region" description="Gly residues" evidence="1">
    <location>
        <begin position="451"/>
        <end position="460"/>
    </location>
</feature>
<evidence type="ECO:0000256" key="2">
    <source>
        <dbReference type="SAM" id="Phobius"/>
    </source>
</evidence>
<feature type="compositionally biased region" description="Polar residues" evidence="1">
    <location>
        <begin position="392"/>
        <end position="404"/>
    </location>
</feature>
<feature type="compositionally biased region" description="Low complexity" evidence="1">
    <location>
        <begin position="147"/>
        <end position="161"/>
    </location>
</feature>
<feature type="region of interest" description="Disordered" evidence="1">
    <location>
        <begin position="449"/>
        <end position="488"/>
    </location>
</feature>
<dbReference type="AlphaFoldDB" id="A0A0C3AXU9"/>
<feature type="compositionally biased region" description="Basic and acidic residues" evidence="1">
    <location>
        <begin position="464"/>
        <end position="488"/>
    </location>
</feature>
<organism evidence="3 4">
    <name type="scientific">Serendipita vermifera MAFF 305830</name>
    <dbReference type="NCBI Taxonomy" id="933852"/>
    <lineage>
        <taxon>Eukaryota</taxon>
        <taxon>Fungi</taxon>
        <taxon>Dikarya</taxon>
        <taxon>Basidiomycota</taxon>
        <taxon>Agaricomycotina</taxon>
        <taxon>Agaricomycetes</taxon>
        <taxon>Sebacinales</taxon>
        <taxon>Serendipitaceae</taxon>
        <taxon>Serendipita</taxon>
    </lineage>
</organism>
<dbReference type="Gene3D" id="2.60.120.260">
    <property type="entry name" value="Galactose-binding domain-like"/>
    <property type="match status" value="1"/>
</dbReference>
<keyword evidence="2" id="KW-0472">Membrane</keyword>
<evidence type="ECO:0000313" key="4">
    <source>
        <dbReference type="Proteomes" id="UP000054097"/>
    </source>
</evidence>
<gene>
    <name evidence="3" type="ORF">M408DRAFT_328980</name>
</gene>
<reference evidence="4" key="2">
    <citation type="submission" date="2015-01" db="EMBL/GenBank/DDBJ databases">
        <title>Evolutionary Origins and Diversification of the Mycorrhizal Mutualists.</title>
        <authorList>
            <consortium name="DOE Joint Genome Institute"/>
            <consortium name="Mycorrhizal Genomics Consortium"/>
            <person name="Kohler A."/>
            <person name="Kuo A."/>
            <person name="Nagy L.G."/>
            <person name="Floudas D."/>
            <person name="Copeland A."/>
            <person name="Barry K.W."/>
            <person name="Cichocki N."/>
            <person name="Veneault-Fourrey C."/>
            <person name="LaButti K."/>
            <person name="Lindquist E.A."/>
            <person name="Lipzen A."/>
            <person name="Lundell T."/>
            <person name="Morin E."/>
            <person name="Murat C."/>
            <person name="Riley R."/>
            <person name="Ohm R."/>
            <person name="Sun H."/>
            <person name="Tunlid A."/>
            <person name="Henrissat B."/>
            <person name="Grigoriev I.V."/>
            <person name="Hibbett D.S."/>
            <person name="Martin F."/>
        </authorList>
    </citation>
    <scope>NUCLEOTIDE SEQUENCE [LARGE SCALE GENOMIC DNA]</scope>
    <source>
        <strain evidence="4">MAFF 305830</strain>
    </source>
</reference>
<keyword evidence="2" id="KW-0812">Transmembrane</keyword>
<name>A0A0C3AXU9_SERVB</name>
<dbReference type="OrthoDB" id="3200442at2759"/>
<evidence type="ECO:0000313" key="3">
    <source>
        <dbReference type="EMBL" id="KIM29365.1"/>
    </source>
</evidence>
<feature type="compositionally biased region" description="Polar residues" evidence="1">
    <location>
        <begin position="197"/>
        <end position="211"/>
    </location>
</feature>
<feature type="region of interest" description="Disordered" evidence="1">
    <location>
        <begin position="197"/>
        <end position="270"/>
    </location>
</feature>
<dbReference type="STRING" id="933852.A0A0C3AXU9"/>
<dbReference type="Proteomes" id="UP000054097">
    <property type="component" value="Unassembled WGS sequence"/>
</dbReference>
<dbReference type="HOGENOM" id="CLU_035929_0_0_1"/>
<dbReference type="EMBL" id="KN824289">
    <property type="protein sequence ID" value="KIM29365.1"/>
    <property type="molecule type" value="Genomic_DNA"/>
</dbReference>
<protein>
    <submittedName>
        <fullName evidence="3">Uncharacterized protein</fullName>
    </submittedName>
</protein>
<keyword evidence="2" id="KW-1133">Transmembrane helix</keyword>
<feature type="region of interest" description="Disordered" evidence="1">
    <location>
        <begin position="140"/>
        <end position="161"/>
    </location>
</feature>
<sequence length="488" mass="50905">MSSNAAIDDTSPRIQYDPDTAWQLDTSLGVYVPYNGTIHGTTQVNAKATLQFTGTSISVTCLLWPTGSNFTATLDNSLLGTYNTAVTSISAAVPKVIFTKDSLDGNTQHTLVIEKAPNDPAWVSTVPGDESSHLHIDSITIVGGSDSPASPTPQLSSSSSTGPGAGVIAGIVVGVIAAIALIAAAFVWYRRRVSRVARQSTGPSPFTTETGAQPGDKRSEQVTSITSGGEPDPAVASPTSRPTPRTSPREKVGMLFSNRNEDPGNNSRSRWRTSLFELPGHRVVRAQSGLPPGAAPVEWEGESNTPIGVQPSAPLALGTSSPEPQRRETTVLSPISGSESRFTESTEPPSTVLSSPPVREHALSSVASSSSPERGAPARTAKATTHEKSQFHGRNNSGTGSSLNPTASSIPPPSMSPPSSSASGGVNTSLLLQENAMLRDQVRHLAALQRTGGGVGGVGGSLYDEGRSDYHEPPPEYVGRDSDEESRP</sequence>
<accession>A0A0C3AXU9</accession>
<proteinExistence type="predicted"/>
<feature type="region of interest" description="Disordered" evidence="1">
    <location>
        <begin position="286"/>
        <end position="428"/>
    </location>
</feature>
<feature type="compositionally biased region" description="Low complexity" evidence="1">
    <location>
        <begin position="237"/>
        <end position="246"/>
    </location>
</feature>
<feature type="transmembrane region" description="Helical" evidence="2">
    <location>
        <begin position="165"/>
        <end position="189"/>
    </location>
</feature>
<feature type="compositionally biased region" description="Polar residues" evidence="1">
    <location>
        <begin position="330"/>
        <end position="354"/>
    </location>
</feature>
<evidence type="ECO:0000256" key="1">
    <source>
        <dbReference type="SAM" id="MobiDB-lite"/>
    </source>
</evidence>
<keyword evidence="4" id="KW-1185">Reference proteome</keyword>
<reference evidence="3 4" key="1">
    <citation type="submission" date="2014-04" db="EMBL/GenBank/DDBJ databases">
        <authorList>
            <consortium name="DOE Joint Genome Institute"/>
            <person name="Kuo A."/>
            <person name="Zuccaro A."/>
            <person name="Kohler A."/>
            <person name="Nagy L.G."/>
            <person name="Floudas D."/>
            <person name="Copeland A."/>
            <person name="Barry K.W."/>
            <person name="Cichocki N."/>
            <person name="Veneault-Fourrey C."/>
            <person name="LaButti K."/>
            <person name="Lindquist E.A."/>
            <person name="Lipzen A."/>
            <person name="Lundell T."/>
            <person name="Morin E."/>
            <person name="Murat C."/>
            <person name="Sun H."/>
            <person name="Tunlid A."/>
            <person name="Henrissat B."/>
            <person name="Grigoriev I.V."/>
            <person name="Hibbett D.S."/>
            <person name="Martin F."/>
            <person name="Nordberg H.P."/>
            <person name="Cantor M.N."/>
            <person name="Hua S.X."/>
        </authorList>
    </citation>
    <scope>NUCLEOTIDE SEQUENCE [LARGE SCALE GENOMIC DNA]</scope>
    <source>
        <strain evidence="3 4">MAFF 305830</strain>
    </source>
</reference>